<name>A0A9N7UQ85_PLEPL</name>
<feature type="region of interest" description="Disordered" evidence="1">
    <location>
        <begin position="1"/>
        <end position="22"/>
    </location>
</feature>
<sequence>MEVGGVSSLGSDGMSGLRPSPLRDVQQFTEELGRAAARLRSTKPRPPLTCPHPERGVKFQLFRTSDEAETSPAARSVTACFSLLVENDVCALYIQFLPVPRGKTSGAGVQSVDLGAVGVSLMLSASEQDGQ</sequence>
<protein>
    <submittedName>
        <fullName evidence="2">Uncharacterized protein</fullName>
    </submittedName>
</protein>
<accession>A0A9N7UQ85</accession>
<proteinExistence type="predicted"/>
<evidence type="ECO:0000313" key="2">
    <source>
        <dbReference type="EMBL" id="CAB1434987.1"/>
    </source>
</evidence>
<dbReference type="EMBL" id="CADEAL010001720">
    <property type="protein sequence ID" value="CAB1434987.1"/>
    <property type="molecule type" value="Genomic_DNA"/>
</dbReference>
<comment type="caution">
    <text evidence="2">The sequence shown here is derived from an EMBL/GenBank/DDBJ whole genome shotgun (WGS) entry which is preliminary data.</text>
</comment>
<evidence type="ECO:0000256" key="1">
    <source>
        <dbReference type="SAM" id="MobiDB-lite"/>
    </source>
</evidence>
<organism evidence="2 3">
    <name type="scientific">Pleuronectes platessa</name>
    <name type="common">European plaice</name>
    <dbReference type="NCBI Taxonomy" id="8262"/>
    <lineage>
        <taxon>Eukaryota</taxon>
        <taxon>Metazoa</taxon>
        <taxon>Chordata</taxon>
        <taxon>Craniata</taxon>
        <taxon>Vertebrata</taxon>
        <taxon>Euteleostomi</taxon>
        <taxon>Actinopterygii</taxon>
        <taxon>Neopterygii</taxon>
        <taxon>Teleostei</taxon>
        <taxon>Neoteleostei</taxon>
        <taxon>Acanthomorphata</taxon>
        <taxon>Carangaria</taxon>
        <taxon>Pleuronectiformes</taxon>
        <taxon>Pleuronectoidei</taxon>
        <taxon>Pleuronectidae</taxon>
        <taxon>Pleuronectes</taxon>
    </lineage>
</organism>
<evidence type="ECO:0000313" key="3">
    <source>
        <dbReference type="Proteomes" id="UP001153269"/>
    </source>
</evidence>
<reference evidence="2" key="1">
    <citation type="submission" date="2020-03" db="EMBL/GenBank/DDBJ databases">
        <authorList>
            <person name="Weist P."/>
        </authorList>
    </citation>
    <scope>NUCLEOTIDE SEQUENCE</scope>
</reference>
<keyword evidence="3" id="KW-1185">Reference proteome</keyword>
<gene>
    <name evidence="2" type="ORF">PLEPLA_LOCUS23086</name>
</gene>
<dbReference type="AlphaFoldDB" id="A0A9N7UQ85"/>
<dbReference type="Proteomes" id="UP001153269">
    <property type="component" value="Unassembled WGS sequence"/>
</dbReference>